<feature type="transmembrane region" description="Helical" evidence="8">
    <location>
        <begin position="91"/>
        <end position="108"/>
    </location>
</feature>
<feature type="transmembrane region" description="Helical" evidence="8">
    <location>
        <begin position="166"/>
        <end position="187"/>
    </location>
</feature>
<feature type="transmembrane region" description="Helical" evidence="8">
    <location>
        <begin position="114"/>
        <end position="131"/>
    </location>
</feature>
<evidence type="ECO:0000256" key="1">
    <source>
        <dbReference type="ARBA" id="ARBA00004651"/>
    </source>
</evidence>
<reference evidence="9" key="1">
    <citation type="journal article" date="2021" name="PeerJ">
        <title>Extensive microbial diversity within the chicken gut microbiome revealed by metagenomics and culture.</title>
        <authorList>
            <person name="Gilroy R."/>
            <person name="Ravi A."/>
            <person name="Getino M."/>
            <person name="Pursley I."/>
            <person name="Horton D.L."/>
            <person name="Alikhan N.F."/>
            <person name="Baker D."/>
            <person name="Gharbi K."/>
            <person name="Hall N."/>
            <person name="Watson M."/>
            <person name="Adriaenssens E.M."/>
            <person name="Foster-Nyarko E."/>
            <person name="Jarju S."/>
            <person name="Secka A."/>
            <person name="Antonio M."/>
            <person name="Oren A."/>
            <person name="Chaudhuri R.R."/>
            <person name="La Ragione R."/>
            <person name="Hildebrand F."/>
            <person name="Pallen M.J."/>
        </authorList>
    </citation>
    <scope>NUCLEOTIDE SEQUENCE</scope>
    <source>
        <strain evidence="9">CHK32-1732</strain>
    </source>
</reference>
<dbReference type="Pfam" id="PF09594">
    <property type="entry name" value="GT87"/>
    <property type="match status" value="1"/>
</dbReference>
<dbReference type="GO" id="GO:0005886">
    <property type="term" value="C:plasma membrane"/>
    <property type="evidence" value="ECO:0007669"/>
    <property type="project" value="UniProtKB-SubCell"/>
</dbReference>
<accession>A0A9D1UJI3</accession>
<comment type="subcellular location">
    <subcellularLocation>
        <location evidence="1">Cell membrane</location>
        <topology evidence="1">Multi-pass membrane protein</topology>
    </subcellularLocation>
</comment>
<keyword evidence="4 8" id="KW-0812">Transmembrane</keyword>
<feature type="transmembrane region" description="Helical" evidence="8">
    <location>
        <begin position="12"/>
        <end position="32"/>
    </location>
</feature>
<evidence type="ECO:0000256" key="4">
    <source>
        <dbReference type="ARBA" id="ARBA00022692"/>
    </source>
</evidence>
<proteinExistence type="inferred from homology"/>
<evidence type="ECO:0000313" key="9">
    <source>
        <dbReference type="EMBL" id="HIW90194.1"/>
    </source>
</evidence>
<name>A0A9D1UJI3_9CORY</name>
<sequence length="413" mass="44656">MRPAERFGVRAAVIFGLVLLLWQLFGVINHFLDNYLLDVGVFRDAGRAIVENGGLYGDDFDSRSGFAFIYPPIAAGLFVPLTWLSEPVMEAAWTFASLAAAWAVLAMAAHRLRLPRPVLLAFPLLGLALCLEPLQTHLMYGQINVFLVFLFTADLLGYTPRWMRGAGVGLAAGIKITPAAFALAFLVSRRWGDLARSAGTFFLTVAIGWVMRPEESLFYWTDEFFNGDRGGPPEYEANQALTGLITRAGVDGDLAQTIMIPGLLVIAAITAFAAARLLRAGRPVTTLLLLILAVAVAAPISVTHHWTGIIVAAVLLVAMLRDAVAGRGTDWITFAGVVVLLAANMLPDNALAGDTLYRAFEQQWFLSNLQGIAGVVCLVLLLVTAWKVRPASSTGNFYEEVPATPVRELSLAE</sequence>
<evidence type="ECO:0000256" key="3">
    <source>
        <dbReference type="ARBA" id="ARBA00022679"/>
    </source>
</evidence>
<gene>
    <name evidence="9" type="ORF">H9870_00780</name>
</gene>
<dbReference type="InterPro" id="IPR018584">
    <property type="entry name" value="GT87"/>
</dbReference>
<evidence type="ECO:0000256" key="2">
    <source>
        <dbReference type="ARBA" id="ARBA00022475"/>
    </source>
</evidence>
<evidence type="ECO:0000256" key="5">
    <source>
        <dbReference type="ARBA" id="ARBA00022989"/>
    </source>
</evidence>
<keyword evidence="5 8" id="KW-1133">Transmembrane helix</keyword>
<feature type="transmembrane region" description="Helical" evidence="8">
    <location>
        <begin position="331"/>
        <end position="347"/>
    </location>
</feature>
<keyword evidence="6 8" id="KW-0472">Membrane</keyword>
<dbReference type="Proteomes" id="UP000824190">
    <property type="component" value="Unassembled WGS sequence"/>
</dbReference>
<feature type="transmembrane region" description="Helical" evidence="8">
    <location>
        <begin position="258"/>
        <end position="277"/>
    </location>
</feature>
<evidence type="ECO:0000256" key="8">
    <source>
        <dbReference type="SAM" id="Phobius"/>
    </source>
</evidence>
<keyword evidence="2" id="KW-1003">Cell membrane</keyword>
<evidence type="ECO:0000256" key="6">
    <source>
        <dbReference type="ARBA" id="ARBA00023136"/>
    </source>
</evidence>
<dbReference type="GO" id="GO:0016758">
    <property type="term" value="F:hexosyltransferase activity"/>
    <property type="evidence" value="ECO:0007669"/>
    <property type="project" value="InterPro"/>
</dbReference>
<comment type="caution">
    <text evidence="9">The sequence shown here is derived from an EMBL/GenBank/DDBJ whole genome shotgun (WGS) entry which is preliminary data.</text>
</comment>
<reference evidence="9" key="2">
    <citation type="submission" date="2021-04" db="EMBL/GenBank/DDBJ databases">
        <authorList>
            <person name="Gilroy R."/>
        </authorList>
    </citation>
    <scope>NUCLEOTIDE SEQUENCE</scope>
    <source>
        <strain evidence="9">CHK32-1732</strain>
    </source>
</reference>
<feature type="transmembrane region" description="Helical" evidence="8">
    <location>
        <begin position="194"/>
        <end position="211"/>
    </location>
</feature>
<protein>
    <submittedName>
        <fullName evidence="9">DUF2029 domain-containing protein</fullName>
    </submittedName>
</protein>
<organism evidence="9 10">
    <name type="scientific">Candidatus Corynebacterium avicola</name>
    <dbReference type="NCBI Taxonomy" id="2838527"/>
    <lineage>
        <taxon>Bacteria</taxon>
        <taxon>Bacillati</taxon>
        <taxon>Actinomycetota</taxon>
        <taxon>Actinomycetes</taxon>
        <taxon>Mycobacteriales</taxon>
        <taxon>Corynebacteriaceae</taxon>
        <taxon>Corynebacterium</taxon>
    </lineage>
</organism>
<feature type="transmembrane region" description="Helical" evidence="8">
    <location>
        <begin position="143"/>
        <end position="160"/>
    </location>
</feature>
<dbReference type="EMBL" id="DXGC01000007">
    <property type="protein sequence ID" value="HIW90194.1"/>
    <property type="molecule type" value="Genomic_DNA"/>
</dbReference>
<keyword evidence="3" id="KW-0808">Transferase</keyword>
<evidence type="ECO:0000256" key="7">
    <source>
        <dbReference type="ARBA" id="ARBA00024033"/>
    </source>
</evidence>
<feature type="transmembrane region" description="Helical" evidence="8">
    <location>
        <begin position="367"/>
        <end position="386"/>
    </location>
</feature>
<feature type="transmembrane region" description="Helical" evidence="8">
    <location>
        <begin position="284"/>
        <end position="300"/>
    </location>
</feature>
<feature type="transmembrane region" description="Helical" evidence="8">
    <location>
        <begin position="65"/>
        <end position="84"/>
    </location>
</feature>
<comment type="similarity">
    <text evidence="7">Belongs to the glycosyltransferase 87 family.</text>
</comment>
<dbReference type="AlphaFoldDB" id="A0A9D1UJI3"/>
<evidence type="ECO:0000313" key="10">
    <source>
        <dbReference type="Proteomes" id="UP000824190"/>
    </source>
</evidence>